<evidence type="ECO:0000313" key="1">
    <source>
        <dbReference type="EMBL" id="SEB84317.1"/>
    </source>
</evidence>
<accession>A0A1H4MNA2</accession>
<proteinExistence type="predicted"/>
<protein>
    <submittedName>
        <fullName evidence="1">Uncharacterized protein</fullName>
    </submittedName>
</protein>
<dbReference type="AlphaFoldDB" id="A0A1H4MNA2"/>
<dbReference type="Proteomes" id="UP000183750">
    <property type="component" value="Unassembled WGS sequence"/>
</dbReference>
<dbReference type="EMBL" id="FNSQ01000005">
    <property type="protein sequence ID" value="SEB84317.1"/>
    <property type="molecule type" value="Genomic_DNA"/>
</dbReference>
<evidence type="ECO:0000313" key="2">
    <source>
        <dbReference type="Proteomes" id="UP000183750"/>
    </source>
</evidence>
<reference evidence="2" key="1">
    <citation type="submission" date="2016-10" db="EMBL/GenBank/DDBJ databases">
        <authorList>
            <person name="Varghese N."/>
            <person name="Submissions S."/>
        </authorList>
    </citation>
    <scope>NUCLEOTIDE SEQUENCE [LARGE SCALE GENOMIC DNA]</scope>
    <source>
        <strain evidence="2">DSM 16089</strain>
    </source>
</reference>
<organism evidence="1 2">
    <name type="scientific">Microbacterium hydrocarbonoxydans</name>
    <dbReference type="NCBI Taxonomy" id="273678"/>
    <lineage>
        <taxon>Bacteria</taxon>
        <taxon>Bacillati</taxon>
        <taxon>Actinomycetota</taxon>
        <taxon>Actinomycetes</taxon>
        <taxon>Micrococcales</taxon>
        <taxon>Microbacteriaceae</taxon>
        <taxon>Microbacterium</taxon>
    </lineage>
</organism>
<sequence length="113" mass="12754">MAPSTAISASIHTVHLEGTIVNTTLYRSTTHPPDTEGRQVLHIPAPDELQRLALSDRLSLRIGLWLLQRAQRPRPARRITAADGVDALHLERRNRTAAETYALLTYDLQRQLR</sequence>
<keyword evidence="2" id="KW-1185">Reference proteome</keyword>
<name>A0A1H4MNA2_9MICO</name>
<gene>
    <name evidence="1" type="ORF">SAMN04489807_2198</name>
</gene>